<feature type="non-terminal residue" evidence="3">
    <location>
        <position position="136"/>
    </location>
</feature>
<keyword evidence="1" id="KW-0328">Glycosyltransferase</keyword>
<dbReference type="PANTHER" id="PTHR46039:SF5">
    <property type="entry name" value="SUCROSE-PHOSPHATE SYNTHASE 3-RELATED"/>
    <property type="match status" value="1"/>
</dbReference>
<name>A0A060BQM7_9CYAN</name>
<sequence>MKFAVVAELLWSHVVEFGDRLLGFLIREGRHPSVVYSHYADAASIGIVVSAALSVPLVHVGHSLGRLKRANLEYRAEGPEFLQSPEKAEVRLLTCCFSRRGLLGKIYYNFKDRIEYEERVLQYASAVVCVCGLHRS</sequence>
<evidence type="ECO:0000256" key="1">
    <source>
        <dbReference type="ARBA" id="ARBA00022676"/>
    </source>
</evidence>
<dbReference type="GO" id="GO:0016757">
    <property type="term" value="F:glycosyltransferase activity"/>
    <property type="evidence" value="ECO:0007669"/>
    <property type="project" value="UniProtKB-KW"/>
</dbReference>
<evidence type="ECO:0000313" key="3">
    <source>
        <dbReference type="EMBL" id="AIA86678.1"/>
    </source>
</evidence>
<dbReference type="InterPro" id="IPR044161">
    <property type="entry name" value="SPS"/>
</dbReference>
<dbReference type="PANTHER" id="PTHR46039">
    <property type="entry name" value="SUCROSE-PHOSPHATE SYNTHASE 3-RELATED"/>
    <property type="match status" value="1"/>
</dbReference>
<reference evidence="3" key="1">
    <citation type="journal article" date="2013" name="Environ. Microbiol.">
        <title>Seasonally variable intestinal metagenomes of the red palm weevil (Rhynchophorus ferrugineus).</title>
        <authorList>
            <person name="Jia S."/>
            <person name="Zhang X."/>
            <person name="Zhang G."/>
            <person name="Yin A."/>
            <person name="Zhang S."/>
            <person name="Li F."/>
            <person name="Wang L."/>
            <person name="Zhao D."/>
            <person name="Yun Q."/>
            <person name="Tala"/>
            <person name="Wang J."/>
            <person name="Sun G."/>
            <person name="Baabdullah M."/>
            <person name="Yu X."/>
            <person name="Hu S."/>
            <person name="Al-Mssallem I.S."/>
            <person name="Yu J."/>
        </authorList>
    </citation>
    <scope>NUCLEOTIDE SEQUENCE</scope>
</reference>
<dbReference type="SUPFAM" id="SSF53756">
    <property type="entry name" value="UDP-Glycosyltransferase/glycogen phosphorylase"/>
    <property type="match status" value="1"/>
</dbReference>
<accession>A0A060BQM7</accession>
<dbReference type="AlphaFoldDB" id="A0A060BQM7"/>
<dbReference type="EMBL" id="KF119412">
    <property type="protein sequence ID" value="AIA86678.1"/>
    <property type="molecule type" value="Genomic_DNA"/>
</dbReference>
<dbReference type="Gene3D" id="3.40.50.2000">
    <property type="entry name" value="Glycogen Phosphorylase B"/>
    <property type="match status" value="1"/>
</dbReference>
<keyword evidence="2" id="KW-0808">Transferase</keyword>
<proteinExistence type="predicted"/>
<evidence type="ECO:0000256" key="2">
    <source>
        <dbReference type="ARBA" id="ARBA00022679"/>
    </source>
</evidence>
<organism evidence="3">
    <name type="scientific">uncultured Thermosynechococcus sp</name>
    <dbReference type="NCBI Taxonomy" id="436945"/>
    <lineage>
        <taxon>Bacteria</taxon>
        <taxon>Bacillati</taxon>
        <taxon>Cyanobacteriota</taxon>
        <taxon>Cyanophyceae</taxon>
        <taxon>Acaryochloridales</taxon>
        <taxon>Thermosynechococcaceae</taxon>
        <taxon>Thermosynechococcus</taxon>
        <taxon>environmental samples</taxon>
    </lineage>
</organism>
<protein>
    <submittedName>
        <fullName evidence="3">CAZy families GT4 protein</fullName>
    </submittedName>
</protein>